<feature type="compositionally biased region" description="Basic and acidic residues" evidence="3">
    <location>
        <begin position="43"/>
        <end position="54"/>
    </location>
</feature>
<dbReference type="Proteomes" id="UP000887564">
    <property type="component" value="Unplaced"/>
</dbReference>
<dbReference type="Gene3D" id="1.10.1740.100">
    <property type="entry name" value="Set2, Rpb1 interacting domain"/>
    <property type="match status" value="1"/>
</dbReference>
<evidence type="ECO:0000256" key="1">
    <source>
        <dbReference type="ARBA" id="ARBA00004123"/>
    </source>
</evidence>
<evidence type="ECO:0000256" key="2">
    <source>
        <dbReference type="ARBA" id="ARBA00023242"/>
    </source>
</evidence>
<evidence type="ECO:0000256" key="3">
    <source>
        <dbReference type="SAM" id="MobiDB-lite"/>
    </source>
</evidence>
<organism evidence="5 6">
    <name type="scientific">Parascaris equorum</name>
    <name type="common">Equine roundworm</name>
    <dbReference type="NCBI Taxonomy" id="6256"/>
    <lineage>
        <taxon>Eukaryota</taxon>
        <taxon>Metazoa</taxon>
        <taxon>Ecdysozoa</taxon>
        <taxon>Nematoda</taxon>
        <taxon>Chromadorea</taxon>
        <taxon>Rhabditida</taxon>
        <taxon>Spirurina</taxon>
        <taxon>Ascaridomorpha</taxon>
        <taxon>Ascaridoidea</taxon>
        <taxon>Ascarididae</taxon>
        <taxon>Parascaris</taxon>
    </lineage>
</organism>
<protein>
    <submittedName>
        <fullName evidence="6">Set2 Rpb1 interacting domain-containing protein</fullName>
    </submittedName>
</protein>
<feature type="domain" description="Set2 Rpb1 interacting" evidence="4">
    <location>
        <begin position="103"/>
        <end position="173"/>
    </location>
</feature>
<dbReference type="InterPro" id="IPR013257">
    <property type="entry name" value="SRI"/>
</dbReference>
<keyword evidence="2" id="KW-0539">Nucleus</keyword>
<dbReference type="InterPro" id="IPR038190">
    <property type="entry name" value="SRI_sf"/>
</dbReference>
<sequence length="187" mass="20615">MRCPCVDAVSFLGLSLTPPPCADLGAPPASQQTPTKKLALLKERRAARKKEAEAKGGIPPPPPPEPPHKKSNWVQATTEEGTEGDDAADTTSDHSDPRAVFKALIAKHVAGILEPIRKTKFSSSDDYKYVLRKLTHTVLEKETKRIGGGELKVTESVKEKARRYVNDYIARLGEGQYSRKNKQHNTY</sequence>
<evidence type="ECO:0000259" key="4">
    <source>
        <dbReference type="Pfam" id="PF08236"/>
    </source>
</evidence>
<dbReference type="GO" id="GO:0005694">
    <property type="term" value="C:chromosome"/>
    <property type="evidence" value="ECO:0007669"/>
    <property type="project" value="InterPro"/>
</dbReference>
<dbReference type="AlphaFoldDB" id="A0A914RHF2"/>
<keyword evidence="5" id="KW-1185">Reference proteome</keyword>
<evidence type="ECO:0000313" key="5">
    <source>
        <dbReference type="Proteomes" id="UP000887564"/>
    </source>
</evidence>
<comment type="subcellular location">
    <subcellularLocation>
        <location evidence="1">Nucleus</location>
    </subcellularLocation>
</comment>
<proteinExistence type="predicted"/>
<dbReference type="GO" id="GO:0006355">
    <property type="term" value="P:regulation of DNA-templated transcription"/>
    <property type="evidence" value="ECO:0007669"/>
    <property type="project" value="InterPro"/>
</dbReference>
<accession>A0A914RHF2</accession>
<reference evidence="6" key="1">
    <citation type="submission" date="2022-11" db="UniProtKB">
        <authorList>
            <consortium name="WormBaseParasite"/>
        </authorList>
    </citation>
    <scope>IDENTIFICATION</scope>
</reference>
<dbReference type="Pfam" id="PF08236">
    <property type="entry name" value="SRI"/>
    <property type="match status" value="1"/>
</dbReference>
<dbReference type="WBParaSite" id="PEQ_0000597101-mRNA-1">
    <property type="protein sequence ID" value="PEQ_0000597101-mRNA-1"/>
    <property type="gene ID" value="PEQ_0000597101"/>
</dbReference>
<name>A0A914RHF2_PAREQ</name>
<evidence type="ECO:0000313" key="6">
    <source>
        <dbReference type="WBParaSite" id="PEQ_0000597101-mRNA-1"/>
    </source>
</evidence>
<feature type="region of interest" description="Disordered" evidence="3">
    <location>
        <begin position="43"/>
        <end position="96"/>
    </location>
</feature>